<keyword evidence="3 6" id="KW-1133">Transmembrane helix</keyword>
<dbReference type="PANTHER" id="PTHR31465:SF15">
    <property type="entry name" value="LIPID TRANSPORTER ATNI-RELATED"/>
    <property type="match status" value="1"/>
</dbReference>
<evidence type="ECO:0000256" key="4">
    <source>
        <dbReference type="ARBA" id="ARBA00023136"/>
    </source>
</evidence>
<dbReference type="EMBL" id="JAPMSZ010000005">
    <property type="protein sequence ID" value="KAJ5101777.1"/>
    <property type="molecule type" value="Genomic_DNA"/>
</dbReference>
<dbReference type="GO" id="GO:0016020">
    <property type="term" value="C:membrane"/>
    <property type="evidence" value="ECO:0007669"/>
    <property type="project" value="UniProtKB-SubCell"/>
</dbReference>
<dbReference type="InterPro" id="IPR007568">
    <property type="entry name" value="RTA1"/>
</dbReference>
<name>A0A9W9KE76_9EURO</name>
<comment type="subcellular location">
    <subcellularLocation>
        <location evidence="1">Membrane</location>
        <topology evidence="1">Multi-pass membrane protein</topology>
    </subcellularLocation>
</comment>
<sequence length="359" mass="40606">MPPTTTTTTSPTASPSCLHVSPAKNGYLPPESCDAILYYVPSFGAAILFCVLYGITAVLHLAQAIVYKKAYAWVIIMGAAWELLAFIFRTLQTRHQNSDTWDTLYMIFFLLAPIWINAFIYMTLGRMIYFFLPQKGLAGISAPRYGIFFVTLDIVAFLVQCAGAFLMSNKDIGHSLMMTGLHVYMGGIGLQEFFLLCFWGLAIKLHVDMIGIEKSQEVDPAKFYRGAYPWRWLFYSTYFALTMISIRIFFRLGQYSQGFNASNPVLSHEAYEYVLDATPMFLTLAILNVFHPGRILQGPDSAFPKLSRKEKKFQKEQKKQQKKEEKAQKKALAWSSDKDGSDSEGLDLEDGNMPRLQSV</sequence>
<accession>A0A9W9KE76</accession>
<organism evidence="7 8">
    <name type="scientific">Penicillium alfredii</name>
    <dbReference type="NCBI Taxonomy" id="1506179"/>
    <lineage>
        <taxon>Eukaryota</taxon>
        <taxon>Fungi</taxon>
        <taxon>Dikarya</taxon>
        <taxon>Ascomycota</taxon>
        <taxon>Pezizomycotina</taxon>
        <taxon>Eurotiomycetes</taxon>
        <taxon>Eurotiomycetidae</taxon>
        <taxon>Eurotiales</taxon>
        <taxon>Aspergillaceae</taxon>
        <taxon>Penicillium</taxon>
    </lineage>
</organism>
<keyword evidence="8" id="KW-1185">Reference proteome</keyword>
<reference evidence="7" key="2">
    <citation type="journal article" date="2023" name="IMA Fungus">
        <title>Comparative genomic study of the Penicillium genus elucidates a diverse pangenome and 15 lateral gene transfer events.</title>
        <authorList>
            <person name="Petersen C."/>
            <person name="Sorensen T."/>
            <person name="Nielsen M.R."/>
            <person name="Sondergaard T.E."/>
            <person name="Sorensen J.L."/>
            <person name="Fitzpatrick D.A."/>
            <person name="Frisvad J.C."/>
            <person name="Nielsen K.L."/>
        </authorList>
    </citation>
    <scope>NUCLEOTIDE SEQUENCE</scope>
    <source>
        <strain evidence="7">IBT 34128</strain>
    </source>
</reference>
<keyword evidence="2 6" id="KW-0812">Transmembrane</keyword>
<feature type="transmembrane region" description="Helical" evidence="6">
    <location>
        <begin position="103"/>
        <end position="124"/>
    </location>
</feature>
<reference evidence="7" key="1">
    <citation type="submission" date="2022-11" db="EMBL/GenBank/DDBJ databases">
        <authorList>
            <person name="Petersen C."/>
        </authorList>
    </citation>
    <scope>NUCLEOTIDE SEQUENCE</scope>
    <source>
        <strain evidence="7">IBT 34128</strain>
    </source>
</reference>
<feature type="transmembrane region" description="Helical" evidence="6">
    <location>
        <begin position="145"/>
        <end position="168"/>
    </location>
</feature>
<evidence type="ECO:0008006" key="9">
    <source>
        <dbReference type="Google" id="ProtNLM"/>
    </source>
</evidence>
<gene>
    <name evidence="7" type="ORF">NUU61_003999</name>
</gene>
<evidence type="ECO:0000256" key="2">
    <source>
        <dbReference type="ARBA" id="ARBA00022692"/>
    </source>
</evidence>
<dbReference type="OrthoDB" id="5384040at2759"/>
<dbReference type="Pfam" id="PF04479">
    <property type="entry name" value="RTA1"/>
    <property type="match status" value="1"/>
</dbReference>
<feature type="transmembrane region" description="Helical" evidence="6">
    <location>
        <begin position="188"/>
        <end position="207"/>
    </location>
</feature>
<keyword evidence="4 6" id="KW-0472">Membrane</keyword>
<evidence type="ECO:0000256" key="3">
    <source>
        <dbReference type="ARBA" id="ARBA00022989"/>
    </source>
</evidence>
<protein>
    <recommendedName>
        <fullName evidence="9">RTA1 domain protein</fullName>
    </recommendedName>
</protein>
<evidence type="ECO:0000256" key="1">
    <source>
        <dbReference type="ARBA" id="ARBA00004141"/>
    </source>
</evidence>
<proteinExistence type="predicted"/>
<dbReference type="AlphaFoldDB" id="A0A9W9KE76"/>
<dbReference type="Proteomes" id="UP001141434">
    <property type="component" value="Unassembled WGS sequence"/>
</dbReference>
<evidence type="ECO:0000313" key="7">
    <source>
        <dbReference type="EMBL" id="KAJ5101777.1"/>
    </source>
</evidence>
<dbReference type="RefSeq" id="XP_056512608.1">
    <property type="nucleotide sequence ID" value="XM_056654581.1"/>
</dbReference>
<comment type="caution">
    <text evidence="7">The sequence shown here is derived from an EMBL/GenBank/DDBJ whole genome shotgun (WGS) entry which is preliminary data.</text>
</comment>
<feature type="transmembrane region" description="Helical" evidence="6">
    <location>
        <begin position="71"/>
        <end position="91"/>
    </location>
</feature>
<evidence type="ECO:0000313" key="8">
    <source>
        <dbReference type="Proteomes" id="UP001141434"/>
    </source>
</evidence>
<feature type="transmembrane region" description="Helical" evidence="6">
    <location>
        <begin position="36"/>
        <end position="59"/>
    </location>
</feature>
<evidence type="ECO:0000256" key="6">
    <source>
        <dbReference type="SAM" id="Phobius"/>
    </source>
</evidence>
<evidence type="ECO:0000256" key="5">
    <source>
        <dbReference type="SAM" id="MobiDB-lite"/>
    </source>
</evidence>
<dbReference type="PANTHER" id="PTHR31465">
    <property type="entry name" value="PROTEIN RTA1-RELATED"/>
    <property type="match status" value="1"/>
</dbReference>
<feature type="region of interest" description="Disordered" evidence="5">
    <location>
        <begin position="306"/>
        <end position="359"/>
    </location>
</feature>
<feature type="compositionally biased region" description="Basic and acidic residues" evidence="5">
    <location>
        <begin position="313"/>
        <end position="328"/>
    </location>
</feature>
<dbReference type="GeneID" id="81393749"/>
<feature type="transmembrane region" description="Helical" evidence="6">
    <location>
        <begin position="232"/>
        <end position="250"/>
    </location>
</feature>